<dbReference type="GO" id="GO:0051131">
    <property type="term" value="P:chaperone-mediated protein complex assembly"/>
    <property type="evidence" value="ECO:0007669"/>
    <property type="project" value="TreeGrafter"/>
</dbReference>
<accession>A0AAD7KDV9</accession>
<dbReference type="FunFam" id="1.10.287.370:FF:000003">
    <property type="entry name" value="Prefoldin subunit 6"/>
    <property type="match status" value="1"/>
</dbReference>
<dbReference type="GO" id="GO:0051087">
    <property type="term" value="F:protein-folding chaperone binding"/>
    <property type="evidence" value="ECO:0007669"/>
    <property type="project" value="TreeGrafter"/>
</dbReference>
<sequence length="130" mass="14473">MSLQTRLQTASSEYQKLQADLSNAVEARQRLDAQLSENDLVKKEFTQLAPDNIVYKQIGPVLVKQDQAEAKSNVETRLEFIRGEIKRVEAQLQDIQSKSENKKNELVQIQTALQQAAQQASPSPAAPLGV</sequence>
<evidence type="ECO:0000313" key="4">
    <source>
        <dbReference type="EMBL" id="KAJ7783661.1"/>
    </source>
</evidence>
<proteinExistence type="inferred from homology"/>
<dbReference type="GO" id="GO:0006457">
    <property type="term" value="P:protein folding"/>
    <property type="evidence" value="ECO:0007669"/>
    <property type="project" value="InterPro"/>
</dbReference>
<organism evidence="4 5">
    <name type="scientific">Mycena maculata</name>
    <dbReference type="NCBI Taxonomy" id="230809"/>
    <lineage>
        <taxon>Eukaryota</taxon>
        <taxon>Fungi</taxon>
        <taxon>Dikarya</taxon>
        <taxon>Basidiomycota</taxon>
        <taxon>Agaricomycotina</taxon>
        <taxon>Agaricomycetes</taxon>
        <taxon>Agaricomycetidae</taxon>
        <taxon>Agaricales</taxon>
        <taxon>Marasmiineae</taxon>
        <taxon>Mycenaceae</taxon>
        <taxon>Mycena</taxon>
    </lineage>
</organism>
<comment type="caution">
    <text evidence="4">The sequence shown here is derived from an EMBL/GenBank/DDBJ whole genome shotgun (WGS) entry which is preliminary data.</text>
</comment>
<dbReference type="SUPFAM" id="SSF46579">
    <property type="entry name" value="Prefoldin"/>
    <property type="match status" value="1"/>
</dbReference>
<evidence type="ECO:0000256" key="1">
    <source>
        <dbReference type="ARBA" id="ARBA00008045"/>
    </source>
</evidence>
<dbReference type="GO" id="GO:0005737">
    <property type="term" value="C:cytoplasm"/>
    <property type="evidence" value="ECO:0007669"/>
    <property type="project" value="TreeGrafter"/>
</dbReference>
<gene>
    <name evidence="4" type="ORF">DFH07DRAFT_864613</name>
</gene>
<protein>
    <submittedName>
        <fullName evidence="4">Prefoldin subunit 6</fullName>
    </submittedName>
</protein>
<comment type="similarity">
    <text evidence="1">Belongs to the prefoldin subunit beta family.</text>
</comment>
<dbReference type="Pfam" id="PF01920">
    <property type="entry name" value="Prefoldin_2"/>
    <property type="match status" value="1"/>
</dbReference>
<dbReference type="GO" id="GO:0016272">
    <property type="term" value="C:prefoldin complex"/>
    <property type="evidence" value="ECO:0007669"/>
    <property type="project" value="InterPro"/>
</dbReference>
<evidence type="ECO:0000313" key="5">
    <source>
        <dbReference type="Proteomes" id="UP001215280"/>
    </source>
</evidence>
<dbReference type="AlphaFoldDB" id="A0AAD7KDV9"/>
<feature type="coiled-coil region" evidence="3">
    <location>
        <begin position="7"/>
        <end position="34"/>
    </location>
</feature>
<dbReference type="PANTHER" id="PTHR21431:SF0">
    <property type="entry name" value="PREFOLDIN SUBUNIT 6"/>
    <property type="match status" value="1"/>
</dbReference>
<keyword evidence="3" id="KW-0175">Coiled coil</keyword>
<name>A0AAD7KDV9_9AGAR</name>
<evidence type="ECO:0000256" key="2">
    <source>
        <dbReference type="ARBA" id="ARBA00023186"/>
    </source>
</evidence>
<dbReference type="InterPro" id="IPR002777">
    <property type="entry name" value="PFD_beta-like"/>
</dbReference>
<keyword evidence="5" id="KW-1185">Reference proteome</keyword>
<dbReference type="InterPro" id="IPR009053">
    <property type="entry name" value="Prefoldin"/>
</dbReference>
<dbReference type="PANTHER" id="PTHR21431">
    <property type="entry name" value="PREFOLDIN SUBUNIT 6"/>
    <property type="match status" value="1"/>
</dbReference>
<dbReference type="CDD" id="cd23161">
    <property type="entry name" value="Prefoldin_6"/>
    <property type="match status" value="1"/>
</dbReference>
<reference evidence="4" key="1">
    <citation type="submission" date="2023-03" db="EMBL/GenBank/DDBJ databases">
        <title>Massive genome expansion in bonnet fungi (Mycena s.s.) driven by repeated elements and novel gene families across ecological guilds.</title>
        <authorList>
            <consortium name="Lawrence Berkeley National Laboratory"/>
            <person name="Harder C.B."/>
            <person name="Miyauchi S."/>
            <person name="Viragh M."/>
            <person name="Kuo A."/>
            <person name="Thoen E."/>
            <person name="Andreopoulos B."/>
            <person name="Lu D."/>
            <person name="Skrede I."/>
            <person name="Drula E."/>
            <person name="Henrissat B."/>
            <person name="Morin E."/>
            <person name="Kohler A."/>
            <person name="Barry K."/>
            <person name="LaButti K."/>
            <person name="Morin E."/>
            <person name="Salamov A."/>
            <person name="Lipzen A."/>
            <person name="Mereny Z."/>
            <person name="Hegedus B."/>
            <person name="Baldrian P."/>
            <person name="Stursova M."/>
            <person name="Weitz H."/>
            <person name="Taylor A."/>
            <person name="Grigoriev I.V."/>
            <person name="Nagy L.G."/>
            <person name="Martin F."/>
            <person name="Kauserud H."/>
        </authorList>
    </citation>
    <scope>NUCLEOTIDE SEQUENCE</scope>
    <source>
        <strain evidence="4">CBHHK188m</strain>
    </source>
</reference>
<dbReference type="GO" id="GO:0051082">
    <property type="term" value="F:unfolded protein binding"/>
    <property type="evidence" value="ECO:0007669"/>
    <property type="project" value="InterPro"/>
</dbReference>
<dbReference type="EMBL" id="JARJLG010000002">
    <property type="protein sequence ID" value="KAJ7783661.1"/>
    <property type="molecule type" value="Genomic_DNA"/>
</dbReference>
<dbReference type="Gene3D" id="1.10.287.370">
    <property type="match status" value="1"/>
</dbReference>
<keyword evidence="2" id="KW-0143">Chaperone</keyword>
<feature type="coiled-coil region" evidence="3">
    <location>
        <begin position="71"/>
        <end position="119"/>
    </location>
</feature>
<dbReference type="Proteomes" id="UP001215280">
    <property type="component" value="Unassembled WGS sequence"/>
</dbReference>
<evidence type="ECO:0000256" key="3">
    <source>
        <dbReference type="SAM" id="Coils"/>
    </source>
</evidence>